<gene>
    <name evidence="2" type="ORF">AaeL_AAEL006304</name>
</gene>
<dbReference type="Proteomes" id="UP000682892">
    <property type="component" value="Unassembled WGS sequence"/>
</dbReference>
<dbReference type="PaxDb" id="7159-AAEL006304-PA"/>
<organism evidence="2 3">
    <name type="scientific">Aedes aegypti</name>
    <name type="common">Yellowfever mosquito</name>
    <name type="synonym">Culex aegypti</name>
    <dbReference type="NCBI Taxonomy" id="7159"/>
    <lineage>
        <taxon>Eukaryota</taxon>
        <taxon>Metazoa</taxon>
        <taxon>Ecdysozoa</taxon>
        <taxon>Arthropoda</taxon>
        <taxon>Hexapoda</taxon>
        <taxon>Insecta</taxon>
        <taxon>Pterygota</taxon>
        <taxon>Neoptera</taxon>
        <taxon>Endopterygota</taxon>
        <taxon>Diptera</taxon>
        <taxon>Nematocera</taxon>
        <taxon>Culicoidea</taxon>
        <taxon>Culicidae</taxon>
        <taxon>Culicinae</taxon>
        <taxon>Aedini</taxon>
        <taxon>Aedes</taxon>
        <taxon>Stegomyia</taxon>
    </lineage>
</organism>
<reference evidence="2" key="3">
    <citation type="submission" date="2012-09" db="EMBL/GenBank/DDBJ databases">
        <authorList>
            <consortium name="VectorBase"/>
        </authorList>
    </citation>
    <scope>NUCLEOTIDE SEQUENCE</scope>
    <source>
        <strain evidence="2">Liverpool</strain>
    </source>
</reference>
<feature type="transmembrane region" description="Helical" evidence="1">
    <location>
        <begin position="12"/>
        <end position="32"/>
    </location>
</feature>
<accession>Q176Q7</accession>
<reference evidence="2" key="2">
    <citation type="journal article" date="2007" name="Science">
        <title>Genome sequence of Aedes aegypti, a major arbovirus vector.</title>
        <authorList>
            <person name="Nene V."/>
            <person name="Wortman J.R."/>
            <person name="Lawson D."/>
            <person name="Haas B."/>
            <person name="Kodira C."/>
            <person name="Tu Z.J."/>
            <person name="Loftus B."/>
            <person name="Xi Z."/>
            <person name="Megy K."/>
            <person name="Grabherr M."/>
            <person name="Ren Q."/>
            <person name="Zdobnov E.M."/>
            <person name="Lobo N.F."/>
            <person name="Campbell K.S."/>
            <person name="Brown S.E."/>
            <person name="Bonaldo M.F."/>
            <person name="Zhu J."/>
            <person name="Sinkins S.P."/>
            <person name="Hogenkamp D.G."/>
            <person name="Amedeo P."/>
            <person name="Arensburger P."/>
            <person name="Atkinson P.W."/>
            <person name="Bidwell S."/>
            <person name="Biedler J."/>
            <person name="Birney E."/>
            <person name="Bruggner R.V."/>
            <person name="Costas J."/>
            <person name="Coy M.R."/>
            <person name="Crabtree J."/>
            <person name="Crawford M."/>
            <person name="Debruyn B."/>
            <person name="Decaprio D."/>
            <person name="Eiglmeier K."/>
            <person name="Eisenstadt E."/>
            <person name="El-Dorry H."/>
            <person name="Gelbart W.M."/>
            <person name="Gomes S.L."/>
            <person name="Hammond M."/>
            <person name="Hannick L.I."/>
            <person name="Hogan J.R."/>
            <person name="Holmes M.H."/>
            <person name="Jaffe D."/>
            <person name="Johnston J.S."/>
            <person name="Kennedy R.C."/>
            <person name="Koo H."/>
            <person name="Kravitz S."/>
            <person name="Kriventseva E.V."/>
            <person name="Kulp D."/>
            <person name="Labutti K."/>
            <person name="Lee E."/>
            <person name="Li S."/>
            <person name="Lovin D.D."/>
            <person name="Mao C."/>
            <person name="Mauceli E."/>
            <person name="Menck C.F."/>
            <person name="Miller J.R."/>
            <person name="Montgomery P."/>
            <person name="Mori A."/>
            <person name="Nascimento A.L."/>
            <person name="Naveira H.F."/>
            <person name="Nusbaum C."/>
            <person name="O'leary S."/>
            <person name="Orvis J."/>
            <person name="Pertea M."/>
            <person name="Quesneville H."/>
            <person name="Reidenbach K.R."/>
            <person name="Rogers Y.H."/>
            <person name="Roth C.W."/>
            <person name="Schneider J.R."/>
            <person name="Schatz M."/>
            <person name="Shumway M."/>
            <person name="Stanke M."/>
            <person name="Stinson E.O."/>
            <person name="Tubio J.M."/>
            <person name="Vanzee J.P."/>
            <person name="Verjovski-Almeida S."/>
            <person name="Werner D."/>
            <person name="White O."/>
            <person name="Wyder S."/>
            <person name="Zeng Q."/>
            <person name="Zhao Q."/>
            <person name="Zhao Y."/>
            <person name="Hill C.A."/>
            <person name="Raikhel A.S."/>
            <person name="Soares M.B."/>
            <person name="Knudson D.L."/>
            <person name="Lee N.H."/>
            <person name="Galagan J."/>
            <person name="Salzberg S.L."/>
            <person name="Paulsen I.T."/>
            <person name="Dimopoulos G."/>
            <person name="Collins F.H."/>
            <person name="Birren B."/>
            <person name="Fraser-Liggett C.M."/>
            <person name="Severson D.W."/>
        </authorList>
    </citation>
    <scope>NUCLEOTIDE SEQUENCE [LARGE SCALE GENOMIC DNA]</scope>
    <source>
        <strain evidence="2">Liverpool</strain>
    </source>
</reference>
<evidence type="ECO:0000313" key="3">
    <source>
        <dbReference type="Proteomes" id="UP000682892"/>
    </source>
</evidence>
<keyword evidence="1" id="KW-0472">Membrane</keyword>
<dbReference type="HOGENOM" id="CLU_2673086_0_0_1"/>
<keyword evidence="1" id="KW-1133">Transmembrane helix</keyword>
<keyword evidence="1" id="KW-0812">Transmembrane</keyword>
<dbReference type="EMBL" id="CH477384">
    <property type="protein sequence ID" value="EAT42135.1"/>
    <property type="molecule type" value="Genomic_DNA"/>
</dbReference>
<name>Q176Q7_AEDAE</name>
<evidence type="ECO:0000256" key="1">
    <source>
        <dbReference type="SAM" id="Phobius"/>
    </source>
</evidence>
<sequence>MQRNKFVELVYNPARIMFLLLSILYYVSIQFFDCWQLITEIVFKHIIQFKTSMQVTLACNFPFPKFVEGVVKGQF</sequence>
<evidence type="ECO:0000313" key="2">
    <source>
        <dbReference type="EMBL" id="EAT42135.1"/>
    </source>
</evidence>
<reference evidence="2" key="1">
    <citation type="submission" date="2005-10" db="EMBL/GenBank/DDBJ databases">
        <authorList>
            <person name="Loftus B.J."/>
            <person name="Nene V.M."/>
            <person name="Hannick L.I."/>
            <person name="Bidwell S."/>
            <person name="Haas B."/>
            <person name="Amedeo P."/>
            <person name="Orvis J."/>
            <person name="Wortman J.R."/>
            <person name="White O.R."/>
            <person name="Salzberg S."/>
            <person name="Shumway M."/>
            <person name="Koo H."/>
            <person name="Zhao Y."/>
            <person name="Holmes M."/>
            <person name="Miller J."/>
            <person name="Schatz M."/>
            <person name="Pop M."/>
            <person name="Pai G."/>
            <person name="Utterback T."/>
            <person name="Rogers Y.-H."/>
            <person name="Kravitz S."/>
            <person name="Fraser C.M."/>
        </authorList>
    </citation>
    <scope>NUCLEOTIDE SEQUENCE</scope>
    <source>
        <strain evidence="2">Liverpool</strain>
    </source>
</reference>
<dbReference type="AlphaFoldDB" id="Q176Q7"/>
<protein>
    <submittedName>
        <fullName evidence="2">AAEL006304-PA</fullName>
    </submittedName>
</protein>
<proteinExistence type="predicted"/>